<accession>A0ABX7SX31</accession>
<evidence type="ECO:0000313" key="4">
    <source>
        <dbReference type="Proteomes" id="UP000663935"/>
    </source>
</evidence>
<gene>
    <name evidence="3" type="ORF">JL193_15070</name>
</gene>
<organism evidence="3 4">
    <name type="scientific">Polaribacter batillariae</name>
    <dbReference type="NCBI Taxonomy" id="2808900"/>
    <lineage>
        <taxon>Bacteria</taxon>
        <taxon>Pseudomonadati</taxon>
        <taxon>Bacteroidota</taxon>
        <taxon>Flavobacteriia</taxon>
        <taxon>Flavobacteriales</taxon>
        <taxon>Flavobacteriaceae</taxon>
    </lineage>
</organism>
<dbReference type="SUPFAM" id="SSF51445">
    <property type="entry name" value="(Trans)glycosidases"/>
    <property type="match status" value="1"/>
</dbReference>
<dbReference type="RefSeq" id="WP_207971565.1">
    <property type="nucleotide sequence ID" value="NZ_CP071795.1"/>
</dbReference>
<sequence>MASIFGQTLPTDINFDTNTWTESGSGITLSGNEYTIVGPGSGISKVYLDVPVSNTYTDVYVTAEIQLNNIGYGDQVFEAPRVKVLKGVGGALLVAENLTKHPMGAFYKVGVAIKKYNNKNTSSVRIEFVMQTATGEMKIKNPVITNVQPAMEFAFPFSVPANPTYNLDIDTNSKHAFNNDLLSSNTHFRFLENDGGYSWSSPETSQVINNWFPQTNFRFPGGTVGNYYNYQTDGYYAPGTNGVNFTNYSSVFKFGYPGYKDICLNNNASSTLMFNMLIDSPTDSKNRYQSRLNDGLDVKWIELGNENFFSQQQGGNVTDVASYISHTTNVINELKTVNPNVKAAVALEKDYYFNGSWNHTIKQHLLTDDYFDAATLHFYNNTNAFLYSGSTIYRMLKSYKITQDKIAKFNTHFPGKSALITEWGVLTGNMPVNFSQTLASADVFLALEKGNQQGIVQQAGVHMFWHSNKYHESTLTYFDGGQMKLTAMGVMYSSLFDVFKDNEVYDAYSSGPELETGLEGMYAKAVNTGSEYKLFVVNKLPVTSTLNFAIDGLPYDGDYTIETFNEDITSEMTIPYATKAAAFSNSTTTATAGNLSIPAYSINIITIAYPVVTCEASEENIIANGNAECLLADGNWSGVISGSADAEATFSDESTEVNNGNNAFKVSTTKTNTLATPKLGDVRLDNVKYDGDFNGKTITVDVWAKSDVAAQIGIQLKIDKTAGGSYFVGNYPTLTTTYTKYTITTNINESTTGVSLRLLAGKTVANYYFDDIMGVINTNLDVDNDGYNNDVDCNDNDATVNPGATEIPNNGIDDDCNPLTEDNQPTCNNQTYDYTDFESGWGIWNSTGSDSRRISNASYSMDSYSIKLRDNSSSSIIYTDNMNLVNYEELTIDFTYYSIGFSTANEGFFLEISTNGGASYSQVEEWNYTDEFVNNQRYNEQVVISGVTFTANTRLRFRANGTDNLDRFFIDNISISGCYKGSASKTANTTKKKKAGKTEEIDKQSILGLEMYPNPASSFINVNLSSNIDRIKEIHIFDLSGRLVISSQGHNKFKTKIPLNTINNGIYLLQVVTKKGKVLKMNKFIKF</sequence>
<dbReference type="NCBIfam" id="TIGR04183">
    <property type="entry name" value="Por_Secre_tail"/>
    <property type="match status" value="1"/>
</dbReference>
<dbReference type="EMBL" id="CP071795">
    <property type="protein sequence ID" value="QTD37394.1"/>
    <property type="molecule type" value="Genomic_DNA"/>
</dbReference>
<reference evidence="3 4" key="1">
    <citation type="submission" date="2021-03" db="EMBL/GenBank/DDBJ databases">
        <title>Complete genome of Polaribacter_sp.G4M1.</title>
        <authorList>
            <person name="Jeong S.W."/>
            <person name="Bae J.W."/>
        </authorList>
    </citation>
    <scope>NUCLEOTIDE SEQUENCE [LARGE SCALE GENOMIC DNA]</scope>
    <source>
        <strain evidence="3 4">G4M1</strain>
    </source>
</reference>
<dbReference type="InterPro" id="IPR021655">
    <property type="entry name" value="Put_metal-bd"/>
</dbReference>
<name>A0ABX7SX31_9FLAO</name>
<dbReference type="Pfam" id="PF11617">
    <property type="entry name" value="Cu-binding_MopE"/>
    <property type="match status" value="1"/>
</dbReference>
<dbReference type="InterPro" id="IPR017853">
    <property type="entry name" value="GH"/>
</dbReference>
<proteinExistence type="predicted"/>
<dbReference type="Gene3D" id="2.60.120.260">
    <property type="entry name" value="Galactose-binding domain-like"/>
    <property type="match status" value="2"/>
</dbReference>
<keyword evidence="1" id="KW-0732">Signal</keyword>
<evidence type="ECO:0000259" key="2">
    <source>
        <dbReference type="Pfam" id="PF18962"/>
    </source>
</evidence>
<keyword evidence="4" id="KW-1185">Reference proteome</keyword>
<evidence type="ECO:0000256" key="1">
    <source>
        <dbReference type="ARBA" id="ARBA00022729"/>
    </source>
</evidence>
<dbReference type="Gene3D" id="3.20.20.80">
    <property type="entry name" value="Glycosidases"/>
    <property type="match status" value="1"/>
</dbReference>
<protein>
    <submittedName>
        <fullName evidence="3">T9SS type A sorting domain-containing protein</fullName>
    </submittedName>
</protein>
<feature type="domain" description="Secretion system C-terminal sorting" evidence="2">
    <location>
        <begin position="1011"/>
        <end position="1079"/>
    </location>
</feature>
<dbReference type="InterPro" id="IPR026444">
    <property type="entry name" value="Secre_tail"/>
</dbReference>
<dbReference type="Pfam" id="PF18962">
    <property type="entry name" value="Por_Secre_tail"/>
    <property type="match status" value="1"/>
</dbReference>
<evidence type="ECO:0000313" key="3">
    <source>
        <dbReference type="EMBL" id="QTD37394.1"/>
    </source>
</evidence>
<dbReference type="Proteomes" id="UP000663935">
    <property type="component" value="Chromosome"/>
</dbReference>